<dbReference type="Proteomes" id="UP000590412">
    <property type="component" value="Unassembled WGS sequence"/>
</dbReference>
<feature type="compositionally biased region" description="Basic and acidic residues" evidence="2">
    <location>
        <begin position="31"/>
        <end position="41"/>
    </location>
</feature>
<evidence type="ECO:0000313" key="3">
    <source>
        <dbReference type="EMBL" id="KAF6059820.1"/>
    </source>
</evidence>
<name>A0A8X7TDI8_CANPA</name>
<evidence type="ECO:0000256" key="2">
    <source>
        <dbReference type="SAM" id="MobiDB-lite"/>
    </source>
</evidence>
<feature type="compositionally biased region" description="Low complexity" evidence="2">
    <location>
        <begin position="64"/>
        <end position="73"/>
    </location>
</feature>
<sequence length="710" mass="80132">MDSSDTFKRIKSASPSMNPISPTTLDNLSMDLKEKKYHEGLNFDDEISNPSPSIGPKTPKSSKQRYSSFSSPSVGAFTDIYSQAPKAQRSPKKSILSPTKNYSESVNRLRAARGSPVKTENKVTDSGKYKWSPTSRINSLEEEMSKLHRDAEKNEIYRKENLRLQKEMEKLESVKLDCAQAQKDASYWKTEIEYLKQESSRLKEESSRLKEENTRLQTTLDSKDSKLDHLQIENEKLTKHKTMQASIIAKRDTKIAELRKSLNLSIAYSDKWCEMIDSMAVEIRKLKQHIRDLKGKETREKQHNLRSHFDGEFANTRAPMGKTRSGGNEGSSQASRESESDSRALDVERIRELFEEVISEKLPSLMRSQIGVEATPQGTFGAEQRTKSQNINQSSSKAQDLADALHKQYSDHNLMPDNVTRNEGVSGSKDQNGAFAVRFNKDSLVHENTLKAKGYDSDHNQQNYPHTDGTPAQNLKVIETLLNDINELKNKARAWEKSQENGEKLAGSGESTDPVIHSKTKSQSQYRERHHPPRTNFKSDDKYGSMGQVSQPQQCHHEQLPNHKGPHINVQTQTDSTPSTNDSENDRYYRQHDGSKTNDRRASFEKSTQTYAAPPFEAQVGAERGGTVQESTVISIKEGLKSNSDPRILPTYSNGDQDSIPEHLQFCSGVDDLEITCLCTKCSANRDYTNSNRGWVTEIESKPTLMTPAN</sequence>
<keyword evidence="1" id="KW-0175">Coiled coil</keyword>
<gene>
    <name evidence="3" type="ORF">FOB60_001402</name>
</gene>
<evidence type="ECO:0000313" key="4">
    <source>
        <dbReference type="Proteomes" id="UP000590412"/>
    </source>
</evidence>
<proteinExistence type="predicted"/>
<feature type="compositionally biased region" description="Polar residues" evidence="2">
    <location>
        <begin position="13"/>
        <end position="27"/>
    </location>
</feature>
<feature type="region of interest" description="Disordered" evidence="2">
    <location>
        <begin position="453"/>
        <end position="472"/>
    </location>
</feature>
<feature type="compositionally biased region" description="Basic and acidic residues" evidence="2">
    <location>
        <begin position="584"/>
        <end position="604"/>
    </location>
</feature>
<comment type="caution">
    <text evidence="3">The sequence shown here is derived from an EMBL/GenBank/DDBJ whole genome shotgun (WGS) entry which is preliminary data.</text>
</comment>
<reference evidence="3" key="1">
    <citation type="submission" date="2020-03" db="EMBL/GenBank/DDBJ databases">
        <title>FDA dAtabase for Regulatory Grade micrObial Sequences (FDA-ARGOS): Supporting development and validation of Infectious Disease Dx tests.</title>
        <authorList>
            <person name="Campos J."/>
            <person name="Goldberg B."/>
            <person name="Tallon L."/>
            <person name="Sadzewicz L."/>
            <person name="Vavikolanu K."/>
            <person name="Mehta A."/>
            <person name="Aluvathingal J."/>
            <person name="Nadendla S."/>
            <person name="Nandy P."/>
            <person name="Geyer C."/>
            <person name="Yan Y."/>
            <person name="Sichtig H."/>
        </authorList>
    </citation>
    <scope>NUCLEOTIDE SEQUENCE [LARGE SCALE GENOMIC DNA]</scope>
    <source>
        <strain evidence="3">FDAARGOS_652</strain>
    </source>
</reference>
<feature type="compositionally biased region" description="Basic and acidic residues" evidence="2">
    <location>
        <begin position="119"/>
        <end position="128"/>
    </location>
</feature>
<dbReference type="OrthoDB" id="4026401at2759"/>
<feature type="region of interest" description="Disordered" evidence="2">
    <location>
        <begin position="494"/>
        <end position="604"/>
    </location>
</feature>
<feature type="region of interest" description="Disordered" evidence="2">
    <location>
        <begin position="1"/>
        <end position="133"/>
    </location>
</feature>
<feature type="compositionally biased region" description="Polar residues" evidence="2">
    <location>
        <begin position="96"/>
        <end position="106"/>
    </location>
</feature>
<evidence type="ECO:0000256" key="1">
    <source>
        <dbReference type="SAM" id="Coils"/>
    </source>
</evidence>
<feature type="coiled-coil region" evidence="1">
    <location>
        <begin position="154"/>
        <end position="240"/>
    </location>
</feature>
<feature type="region of interest" description="Disordered" evidence="2">
    <location>
        <begin position="294"/>
        <end position="344"/>
    </location>
</feature>
<accession>A0A8X7TDI8</accession>
<feature type="compositionally biased region" description="Polar residues" evidence="2">
    <location>
        <begin position="569"/>
        <end position="582"/>
    </location>
</feature>
<feature type="compositionally biased region" description="Basic and acidic residues" evidence="2">
    <location>
        <begin position="294"/>
        <end position="311"/>
    </location>
</feature>
<feature type="compositionally biased region" description="Basic and acidic residues" evidence="2">
    <location>
        <begin position="494"/>
        <end position="503"/>
    </location>
</feature>
<organism evidence="3 4">
    <name type="scientific">Candida parapsilosis</name>
    <name type="common">Yeast</name>
    <dbReference type="NCBI Taxonomy" id="5480"/>
    <lineage>
        <taxon>Eukaryota</taxon>
        <taxon>Fungi</taxon>
        <taxon>Dikarya</taxon>
        <taxon>Ascomycota</taxon>
        <taxon>Saccharomycotina</taxon>
        <taxon>Pichiomycetes</taxon>
        <taxon>Debaryomycetaceae</taxon>
        <taxon>Candida/Lodderomyces clade</taxon>
        <taxon>Candida</taxon>
    </lineage>
</organism>
<dbReference type="EMBL" id="JABWAB010000001">
    <property type="protein sequence ID" value="KAF6059820.1"/>
    <property type="molecule type" value="Genomic_DNA"/>
</dbReference>
<feature type="compositionally biased region" description="Polar residues" evidence="2">
    <location>
        <begin position="460"/>
        <end position="472"/>
    </location>
</feature>
<protein>
    <submittedName>
        <fullName evidence="3">Uncharacterized protein</fullName>
    </submittedName>
</protein>
<dbReference type="AlphaFoldDB" id="A0A8X7TDI8"/>